<dbReference type="InterPro" id="IPR002347">
    <property type="entry name" value="SDR_fam"/>
</dbReference>
<evidence type="ECO:0000256" key="1">
    <source>
        <dbReference type="ARBA" id="ARBA00006484"/>
    </source>
</evidence>
<dbReference type="InterPro" id="IPR020904">
    <property type="entry name" value="Sc_DH/Rdtase_CS"/>
</dbReference>
<dbReference type="RefSeq" id="WP_136549709.1">
    <property type="nucleotide sequence ID" value="NZ_CP031093.1"/>
</dbReference>
<feature type="domain" description="Ketoreductase" evidence="4">
    <location>
        <begin position="10"/>
        <end position="193"/>
    </location>
</feature>
<protein>
    <submittedName>
        <fullName evidence="5">SDR family NAD(P)-dependent oxidoreductase</fullName>
    </submittedName>
</protein>
<name>A0A4P7XJP8_9ALTE</name>
<dbReference type="Pfam" id="PF00106">
    <property type="entry name" value="adh_short"/>
    <property type="match status" value="1"/>
</dbReference>
<dbReference type="PANTHER" id="PTHR44196:SF1">
    <property type="entry name" value="DEHYDROGENASE_REDUCTASE SDR FAMILY MEMBER 7B"/>
    <property type="match status" value="1"/>
</dbReference>
<dbReference type="Gene3D" id="3.40.50.720">
    <property type="entry name" value="NAD(P)-binding Rossmann-like Domain"/>
    <property type="match status" value="1"/>
</dbReference>
<accession>A0A4P7XJP8</accession>
<dbReference type="PRINTS" id="PR00080">
    <property type="entry name" value="SDRFAMILY"/>
</dbReference>
<dbReference type="Proteomes" id="UP000298049">
    <property type="component" value="Chromosome"/>
</dbReference>
<dbReference type="GO" id="GO:0016491">
    <property type="term" value="F:oxidoreductase activity"/>
    <property type="evidence" value="ECO:0007669"/>
    <property type="project" value="UniProtKB-KW"/>
</dbReference>
<keyword evidence="6" id="KW-1185">Reference proteome</keyword>
<dbReference type="SUPFAM" id="SSF51735">
    <property type="entry name" value="NAD(P)-binding Rossmann-fold domains"/>
    <property type="match status" value="1"/>
</dbReference>
<proteinExistence type="inferred from homology"/>
<evidence type="ECO:0000256" key="3">
    <source>
        <dbReference type="RuleBase" id="RU000363"/>
    </source>
</evidence>
<comment type="similarity">
    <text evidence="1 3">Belongs to the short-chain dehydrogenases/reductases (SDR) family.</text>
</comment>
<dbReference type="EMBL" id="CP031093">
    <property type="protein sequence ID" value="QCF27003.1"/>
    <property type="molecule type" value="Genomic_DNA"/>
</dbReference>
<evidence type="ECO:0000259" key="4">
    <source>
        <dbReference type="SMART" id="SM00822"/>
    </source>
</evidence>
<keyword evidence="2" id="KW-0560">Oxidoreductase</keyword>
<dbReference type="GO" id="GO:0016020">
    <property type="term" value="C:membrane"/>
    <property type="evidence" value="ECO:0007669"/>
    <property type="project" value="TreeGrafter"/>
</dbReference>
<dbReference type="InterPro" id="IPR036291">
    <property type="entry name" value="NAD(P)-bd_dom_sf"/>
</dbReference>
<dbReference type="PRINTS" id="PR00081">
    <property type="entry name" value="GDHRDH"/>
</dbReference>
<dbReference type="SMART" id="SM00822">
    <property type="entry name" value="PKS_KR"/>
    <property type="match status" value="1"/>
</dbReference>
<organism evidence="5 6">
    <name type="scientific">Hydrocarboniclastica marina</name>
    <dbReference type="NCBI Taxonomy" id="2259620"/>
    <lineage>
        <taxon>Bacteria</taxon>
        <taxon>Pseudomonadati</taxon>
        <taxon>Pseudomonadota</taxon>
        <taxon>Gammaproteobacteria</taxon>
        <taxon>Alteromonadales</taxon>
        <taxon>Alteromonadaceae</taxon>
        <taxon>Hydrocarboniclastica</taxon>
    </lineage>
</organism>
<dbReference type="NCBIfam" id="NF005495">
    <property type="entry name" value="PRK07109.1"/>
    <property type="match status" value="1"/>
</dbReference>
<dbReference type="AlphaFoldDB" id="A0A4P7XJP8"/>
<dbReference type="PROSITE" id="PS00061">
    <property type="entry name" value="ADH_SHORT"/>
    <property type="match status" value="1"/>
</dbReference>
<dbReference type="KEGG" id="hmi:soil367_14270"/>
<evidence type="ECO:0000313" key="6">
    <source>
        <dbReference type="Proteomes" id="UP000298049"/>
    </source>
</evidence>
<evidence type="ECO:0000313" key="5">
    <source>
        <dbReference type="EMBL" id="QCF27003.1"/>
    </source>
</evidence>
<evidence type="ECO:0000256" key="2">
    <source>
        <dbReference type="ARBA" id="ARBA00023002"/>
    </source>
</evidence>
<gene>
    <name evidence="5" type="ORF">soil367_14270</name>
</gene>
<dbReference type="OrthoDB" id="9803333at2"/>
<reference evidence="5 6" key="1">
    <citation type="submission" date="2018-07" db="EMBL/GenBank/DDBJ databases">
        <title>Marsedoiliclastica nanhaica gen. nov. sp. nov., a novel marine hydrocarbonoclastic bacterium isolated from an in-situ enriched hydrocarbon-degrading consortium in deep-sea sediment.</title>
        <authorList>
            <person name="Dong C."/>
            <person name="Ma T."/>
            <person name="Liu R."/>
            <person name="Shao Z."/>
        </authorList>
    </citation>
    <scope>NUCLEOTIDE SEQUENCE [LARGE SCALE GENOMIC DNA]</scope>
    <source>
        <strain evidence="6">soil36-7</strain>
    </source>
</reference>
<dbReference type="PANTHER" id="PTHR44196">
    <property type="entry name" value="DEHYDROGENASE/REDUCTASE SDR FAMILY MEMBER 7B"/>
    <property type="match status" value="1"/>
</dbReference>
<sequence>MVKLKPLRDQVVVITGASSGIGLATARQASRIGARVVATGRNRAALDNLVDEISAGGGEAIRVVGDVCDKADLQRVAEAAIERFGGFDTWINNAGVGLFGPVDAVKEEDHRRLFETNFWGLVNGSLLASAHLRHKGGAIINIGSVASDVTLPNLTMYSASKHAVKGFTDGLRAELEAEGAPVSVTLIKPASIDTPFPQHARNYMNVEPKLPTPIYAVSEVALSICHAAERGGRDLYIGGGARMFGALRNHLPRTVDRFTEEVALKQINSGVSPRDPAGILEHASAEGREHGDMLGGSVRKTSYYARAVRNPGLTKGLFLALGMAAAGALWRHRVRAGGHVGDAGVLSQR</sequence>
<dbReference type="InterPro" id="IPR057326">
    <property type="entry name" value="KR_dom"/>
</dbReference>